<protein>
    <recommendedName>
        <fullName evidence="4">DUF2336 domain-containing protein</fullName>
    </recommendedName>
</protein>
<dbReference type="RefSeq" id="WP_266351126.1">
    <property type="nucleotide sequence ID" value="NZ_JAPKNG010000007.1"/>
</dbReference>
<gene>
    <name evidence="2" type="ORF">QO014_004675</name>
</gene>
<feature type="compositionally biased region" description="Basic and acidic residues" evidence="1">
    <location>
        <begin position="394"/>
        <end position="413"/>
    </location>
</feature>
<proteinExistence type="predicted"/>
<dbReference type="EMBL" id="JAUSVO010000007">
    <property type="protein sequence ID" value="MDQ0440262.1"/>
    <property type="molecule type" value="Genomic_DNA"/>
</dbReference>
<sequence>MAERLARHPDVPISVLRLLAKDLIEIAAPILKRTPVLSEFDWLAIMAATGTAHHRVIASRADLSPAIVAALRLTGDPETLQLVAHYPPTPTRVVGEPGPAPSSESLGAPAPERFVPASDTPIAKVEQPSPIAPAPQTQTLLAAAPAIAEAREVYSVARAMTAALGHEMQSLASREIPLPASKPATETITAGSNRAKPAPVAPPKATPPAAPAPTVSVMPPEPAAPGEKSAETLPDMEAFLALDPPGRLAVLLRLSGSAPAPSRHSAAIDADHAFRAALSGARVTLLARQKQRDQLITALSTGLRLDRDAVTALMDDPSGEALVILLKAIGLDDAEAQQVLLFANPAISAAVETFGRLAELHAGADRSAASRLVDFWRHGAEPARRGHQPLFADMELRRDTRPEAERRAAEPLAERATGALRGS</sequence>
<feature type="region of interest" description="Disordered" evidence="1">
    <location>
        <begin position="387"/>
        <end position="423"/>
    </location>
</feature>
<keyword evidence="3" id="KW-1185">Reference proteome</keyword>
<comment type="caution">
    <text evidence="2">The sequence shown here is derived from an EMBL/GenBank/DDBJ whole genome shotgun (WGS) entry which is preliminary data.</text>
</comment>
<evidence type="ECO:0000313" key="2">
    <source>
        <dbReference type="EMBL" id="MDQ0440262.1"/>
    </source>
</evidence>
<dbReference type="InterPro" id="IPR019285">
    <property type="entry name" value="DUF2336"/>
</dbReference>
<dbReference type="Pfam" id="PF10098">
    <property type="entry name" value="DUF2336"/>
    <property type="match status" value="1"/>
</dbReference>
<name>A0ABU0HE77_9HYPH</name>
<evidence type="ECO:0008006" key="4">
    <source>
        <dbReference type="Google" id="ProtNLM"/>
    </source>
</evidence>
<organism evidence="2 3">
    <name type="scientific">Kaistia dalseonensis</name>
    <dbReference type="NCBI Taxonomy" id="410840"/>
    <lineage>
        <taxon>Bacteria</taxon>
        <taxon>Pseudomonadati</taxon>
        <taxon>Pseudomonadota</taxon>
        <taxon>Alphaproteobacteria</taxon>
        <taxon>Hyphomicrobiales</taxon>
        <taxon>Kaistiaceae</taxon>
        <taxon>Kaistia</taxon>
    </lineage>
</organism>
<dbReference type="Proteomes" id="UP001241603">
    <property type="component" value="Unassembled WGS sequence"/>
</dbReference>
<accession>A0ABU0HE77</accession>
<evidence type="ECO:0000313" key="3">
    <source>
        <dbReference type="Proteomes" id="UP001241603"/>
    </source>
</evidence>
<feature type="compositionally biased region" description="Pro residues" evidence="1">
    <location>
        <begin position="199"/>
        <end position="211"/>
    </location>
</feature>
<evidence type="ECO:0000256" key="1">
    <source>
        <dbReference type="SAM" id="MobiDB-lite"/>
    </source>
</evidence>
<reference evidence="2 3" key="1">
    <citation type="submission" date="2023-07" db="EMBL/GenBank/DDBJ databases">
        <title>Genomic Encyclopedia of Type Strains, Phase IV (KMG-IV): sequencing the most valuable type-strain genomes for metagenomic binning, comparative biology and taxonomic classification.</title>
        <authorList>
            <person name="Goeker M."/>
        </authorList>
    </citation>
    <scope>NUCLEOTIDE SEQUENCE [LARGE SCALE GENOMIC DNA]</scope>
    <source>
        <strain evidence="2 3">B6-8</strain>
    </source>
</reference>
<feature type="region of interest" description="Disordered" evidence="1">
    <location>
        <begin position="189"/>
        <end position="229"/>
    </location>
</feature>